<organism evidence="3 4">
    <name type="scientific">Hydra vulgaris</name>
    <name type="common">Hydra</name>
    <name type="synonym">Hydra attenuata</name>
    <dbReference type="NCBI Taxonomy" id="6087"/>
    <lineage>
        <taxon>Eukaryota</taxon>
        <taxon>Metazoa</taxon>
        <taxon>Cnidaria</taxon>
        <taxon>Hydrozoa</taxon>
        <taxon>Hydroidolina</taxon>
        <taxon>Anthoathecata</taxon>
        <taxon>Aplanulata</taxon>
        <taxon>Hydridae</taxon>
        <taxon>Hydra</taxon>
    </lineage>
</organism>
<reference evidence="4" key="1">
    <citation type="submission" date="2025-08" db="UniProtKB">
        <authorList>
            <consortium name="RefSeq"/>
        </authorList>
    </citation>
    <scope>IDENTIFICATION</scope>
</reference>
<keyword evidence="3" id="KW-1185">Reference proteome</keyword>
<evidence type="ECO:0000259" key="2">
    <source>
        <dbReference type="Pfam" id="PF05205"/>
    </source>
</evidence>
<accession>A0ABM4BL76</accession>
<dbReference type="Pfam" id="PF05205">
    <property type="entry name" value="COMPASS-Shg1"/>
    <property type="match status" value="1"/>
</dbReference>
<dbReference type="PANTHER" id="PTHR31532">
    <property type="entry name" value="BIORIENTATION OF CHROMOSOMES IN CELL DIVISION 1 FAMILY MEMBER"/>
    <property type="match status" value="1"/>
</dbReference>
<feature type="region of interest" description="Disordered" evidence="1">
    <location>
        <begin position="384"/>
        <end position="453"/>
    </location>
</feature>
<proteinExistence type="predicted"/>
<evidence type="ECO:0000313" key="3">
    <source>
        <dbReference type="Proteomes" id="UP001652625"/>
    </source>
</evidence>
<feature type="compositionally biased region" description="Basic and acidic residues" evidence="1">
    <location>
        <begin position="392"/>
        <end position="402"/>
    </location>
</feature>
<feature type="region of interest" description="Disordered" evidence="1">
    <location>
        <begin position="171"/>
        <end position="196"/>
    </location>
</feature>
<dbReference type="InterPro" id="IPR055264">
    <property type="entry name" value="BOD1/SHG1_dom"/>
</dbReference>
<feature type="domain" description="BOD1/SHG1" evidence="2">
    <location>
        <begin position="18"/>
        <end position="107"/>
    </location>
</feature>
<dbReference type="PANTHER" id="PTHR31532:SF10">
    <property type="entry name" value="BIORIENTATION OF CHROMOSOMES IN CELL DIVISION PROTEIN 1-LIKE 1"/>
    <property type="match status" value="1"/>
</dbReference>
<dbReference type="Proteomes" id="UP001652625">
    <property type="component" value="Chromosome 03"/>
</dbReference>
<feature type="compositionally biased region" description="Basic and acidic residues" evidence="1">
    <location>
        <begin position="187"/>
        <end position="196"/>
    </location>
</feature>
<feature type="region of interest" description="Disordered" evidence="1">
    <location>
        <begin position="255"/>
        <end position="354"/>
    </location>
</feature>
<sequence>MLRDNMEVSEPQKSINDVVSSVKSEGLFDQFRKECLEEFDNMDNYRQLKQQVENHVASFLSKHKYDISLQKNMLRNELRNHITKSEVILNSVKHLVDEVLSAKGHSFCLIIDKQVDKYLNKDKQSQTTADTTFKEETEVTEIEEVQMELNDKVEIEVDVNNVTNNEKQINRCTEENSTNEQINGTSEEGKHRPEKRMDTNIHCSTSLPTNKLTLDNRKDDASDIYKANNQLESNSFVENAKISVATSSNENKTFDKMSIDMGSKNVKEKEKNLRRRSSRTRIVPLKYRDEGESDSGNEGRKKHRRSRKMLDDTESISSNDVDDNQDRSIVITIKSKKHDNDTDSISSNDADMDSKPNKLIIKIDDSLQKNTESLNKNLKLNDGTVALGSNKDSSKFFDENSKIKRGRPRKRNSTSEYRKRKHSSVTNENESDDESIVSKRGRRSFRRQCYSPS</sequence>
<evidence type="ECO:0000313" key="4">
    <source>
        <dbReference type="RefSeq" id="XP_065649816.1"/>
    </source>
</evidence>
<dbReference type="GeneID" id="101235134"/>
<gene>
    <name evidence="4" type="primary">LOC101235134</name>
</gene>
<feature type="compositionally biased region" description="Basic residues" evidence="1">
    <location>
        <begin position="403"/>
        <end position="423"/>
    </location>
</feature>
<name>A0ABM4BL76_HYDVU</name>
<evidence type="ECO:0000256" key="1">
    <source>
        <dbReference type="SAM" id="MobiDB-lite"/>
    </source>
</evidence>
<feature type="compositionally biased region" description="Polar residues" evidence="1">
    <location>
        <begin position="175"/>
        <end position="186"/>
    </location>
</feature>
<protein>
    <submittedName>
        <fullName evidence="4">Biorientation of chromosomes in cell division protein 1-like 1 isoform X3</fullName>
    </submittedName>
</protein>
<dbReference type="RefSeq" id="XP_065649816.1">
    <property type="nucleotide sequence ID" value="XM_065793744.1"/>
</dbReference>